<dbReference type="Proteomes" id="UP000241462">
    <property type="component" value="Unassembled WGS sequence"/>
</dbReference>
<keyword evidence="1" id="KW-1133">Transmembrane helix</keyword>
<organism evidence="2 3">
    <name type="scientific">Coniella lustricola</name>
    <dbReference type="NCBI Taxonomy" id="2025994"/>
    <lineage>
        <taxon>Eukaryota</taxon>
        <taxon>Fungi</taxon>
        <taxon>Dikarya</taxon>
        <taxon>Ascomycota</taxon>
        <taxon>Pezizomycotina</taxon>
        <taxon>Sordariomycetes</taxon>
        <taxon>Sordariomycetidae</taxon>
        <taxon>Diaporthales</taxon>
        <taxon>Schizoparmaceae</taxon>
        <taxon>Coniella</taxon>
    </lineage>
</organism>
<keyword evidence="3" id="KW-1185">Reference proteome</keyword>
<sequence length="161" mass="18989">MDKRTKTTQKHHTHRPERREAQAFEGTLYDFCYLYVLYRITFVVSWKFKNESKVRKSKTNQAVDGQRQKQQGTYDHTTIHACMQLVMTMMILTIVVIPSWAFSKAHGPTHPPQHFDPVICAWVYRITSLEQNPFNNQQHYQAGVWIAEQKREKSHIIDLIG</sequence>
<feature type="transmembrane region" description="Helical" evidence="1">
    <location>
        <begin position="77"/>
        <end position="102"/>
    </location>
</feature>
<dbReference type="InParanoid" id="A0A2T3A5M8"/>
<dbReference type="EMBL" id="KZ678461">
    <property type="protein sequence ID" value="PSR83347.1"/>
    <property type="molecule type" value="Genomic_DNA"/>
</dbReference>
<accession>A0A2T3A5M8</accession>
<evidence type="ECO:0000313" key="3">
    <source>
        <dbReference type="Proteomes" id="UP000241462"/>
    </source>
</evidence>
<proteinExistence type="predicted"/>
<keyword evidence="1" id="KW-0472">Membrane</keyword>
<gene>
    <name evidence="2" type="ORF">BD289DRAFT_286348</name>
</gene>
<evidence type="ECO:0000256" key="1">
    <source>
        <dbReference type="SAM" id="Phobius"/>
    </source>
</evidence>
<name>A0A2T3A5M8_9PEZI</name>
<keyword evidence="1" id="KW-0812">Transmembrane</keyword>
<protein>
    <submittedName>
        <fullName evidence="2">Uncharacterized protein</fullName>
    </submittedName>
</protein>
<evidence type="ECO:0000313" key="2">
    <source>
        <dbReference type="EMBL" id="PSR83347.1"/>
    </source>
</evidence>
<dbReference type="AlphaFoldDB" id="A0A2T3A5M8"/>
<reference evidence="2 3" key="1">
    <citation type="journal article" date="2018" name="Mycol. Prog.">
        <title>Coniella lustricola, a new species from submerged detritus.</title>
        <authorList>
            <person name="Raudabaugh D.B."/>
            <person name="Iturriaga T."/>
            <person name="Carver A."/>
            <person name="Mondo S."/>
            <person name="Pangilinan J."/>
            <person name="Lipzen A."/>
            <person name="He G."/>
            <person name="Amirebrahimi M."/>
            <person name="Grigoriev I.V."/>
            <person name="Miller A.N."/>
        </authorList>
    </citation>
    <scope>NUCLEOTIDE SEQUENCE [LARGE SCALE GENOMIC DNA]</scope>
    <source>
        <strain evidence="2 3">B22-T-1</strain>
    </source>
</reference>